<dbReference type="PROSITE" id="PS00523">
    <property type="entry name" value="SULFATASE_1"/>
    <property type="match status" value="1"/>
</dbReference>
<dbReference type="EMBL" id="WJBH02000008">
    <property type="protein sequence ID" value="KAI9554898.1"/>
    <property type="molecule type" value="Genomic_DNA"/>
</dbReference>
<dbReference type="Proteomes" id="UP000820818">
    <property type="component" value="Linkage Group LG8"/>
</dbReference>
<dbReference type="PIRSF" id="PIRSF036666">
    <property type="entry name" value="G6S"/>
    <property type="match status" value="1"/>
</dbReference>
<gene>
    <name evidence="9" type="ORF">GHT06_020176</name>
</gene>
<dbReference type="InterPro" id="IPR012251">
    <property type="entry name" value="GlcNAc_6-SO4ase"/>
</dbReference>
<keyword evidence="10" id="KW-1185">Reference proteome</keyword>
<comment type="similarity">
    <text evidence="2">Belongs to the sulfatase family.</text>
</comment>
<keyword evidence="3 7" id="KW-0732">Signal</keyword>
<dbReference type="InterPro" id="IPR024607">
    <property type="entry name" value="Sulfatase_CS"/>
</dbReference>
<dbReference type="GO" id="GO:0005539">
    <property type="term" value="F:glycosaminoglycan binding"/>
    <property type="evidence" value="ECO:0007669"/>
    <property type="project" value="TreeGrafter"/>
</dbReference>
<dbReference type="SUPFAM" id="SSF53649">
    <property type="entry name" value="Alkaline phosphatase-like"/>
    <property type="match status" value="1"/>
</dbReference>
<keyword evidence="5" id="KW-0325">Glycoprotein</keyword>
<dbReference type="Gene3D" id="3.40.720.10">
    <property type="entry name" value="Alkaline Phosphatase, subunit A"/>
    <property type="match status" value="1"/>
</dbReference>
<keyword evidence="4" id="KW-0378">Hydrolase</keyword>
<evidence type="ECO:0000256" key="5">
    <source>
        <dbReference type="ARBA" id="ARBA00023180"/>
    </source>
</evidence>
<evidence type="ECO:0000256" key="6">
    <source>
        <dbReference type="PIRSR" id="PIRSR036666-50"/>
    </source>
</evidence>
<dbReference type="PANTHER" id="PTHR43108:SF8">
    <property type="entry name" value="SD21168P"/>
    <property type="match status" value="1"/>
</dbReference>
<evidence type="ECO:0000313" key="10">
    <source>
        <dbReference type="Proteomes" id="UP000820818"/>
    </source>
</evidence>
<dbReference type="InterPro" id="IPR017850">
    <property type="entry name" value="Alkaline_phosphatase_core_sf"/>
</dbReference>
<evidence type="ECO:0000313" key="9">
    <source>
        <dbReference type="EMBL" id="KAI9554898.1"/>
    </source>
</evidence>
<dbReference type="AlphaFoldDB" id="A0AAD5LC27"/>
<accession>A0AAD5LC27</accession>
<evidence type="ECO:0000256" key="3">
    <source>
        <dbReference type="ARBA" id="ARBA00022729"/>
    </source>
</evidence>
<evidence type="ECO:0000256" key="4">
    <source>
        <dbReference type="ARBA" id="ARBA00022801"/>
    </source>
</evidence>
<evidence type="ECO:0000256" key="2">
    <source>
        <dbReference type="ARBA" id="ARBA00008779"/>
    </source>
</evidence>
<comment type="cofactor">
    <cofactor evidence="1">
        <name>Ca(2+)</name>
        <dbReference type="ChEBI" id="CHEBI:29108"/>
    </cofactor>
</comment>
<dbReference type="PANTHER" id="PTHR43108">
    <property type="entry name" value="N-ACETYLGLUCOSAMINE-6-SULFATASE FAMILY MEMBER"/>
    <property type="match status" value="1"/>
</dbReference>
<feature type="signal peptide" evidence="7">
    <location>
        <begin position="1"/>
        <end position="22"/>
    </location>
</feature>
<protein>
    <recommendedName>
        <fullName evidence="8">Sulfatase N-terminal domain-containing protein</fullName>
    </recommendedName>
</protein>
<sequence length="586" mass="66301">MRRAAFHLVLLWFILFIGRLHCKTPKNPRPNIVVILIDDLDYVLGGLEPMAITRRLVSQHGATFTNAFISTPVCCPSRSSILTGKYVHNHRVINNTVTGNCSSPQWRNGEELKTMATYLQSNGYVTFYGGKYLNQYGKNETGGVEHVPPGYNRWVGLVGNSRYYNYSLSVDGKRQDHGDDYHLDYLTDVLAREALSFIDGVVSSRHPSSLSAAADSRPFFAMIAPPACHAPFTPAPQFARKFAGRRAPRWPSFNRHPGDDKHWLLRQAPPGALPEDIIDKVDHVFRQRWRTLLSVDQMIGDIVKLLRRKGQLDRTWIVVTSDHGYHMGQFSMPIDKRLPYETDIRVPLLVVAASDNQPTANNKSRDIEIDSLSVVSIDLAPTVLDMAGLPVPDDMDGVSLLPLMTDALTPTSHHGNVSKEVSQVTEPWNRRGRGIDESAKPWRTFFLIEYHGEADLQDVDLQCQQDPNTTLCLNDFGCKCQDAANNTYVCLRTLRPTGNQHANEDSLYCQFDDSQAFVESYDLRLDPYQLNNRAYRRSCRCTVPSRHRRKRIVNYSKCRGHVNCFGVSDNPRRDATHDDVYTALKP</sequence>
<dbReference type="GO" id="GO:0030203">
    <property type="term" value="P:glycosaminoglycan metabolic process"/>
    <property type="evidence" value="ECO:0007669"/>
    <property type="project" value="InterPro"/>
</dbReference>
<organism evidence="9 10">
    <name type="scientific">Daphnia sinensis</name>
    <dbReference type="NCBI Taxonomy" id="1820382"/>
    <lineage>
        <taxon>Eukaryota</taxon>
        <taxon>Metazoa</taxon>
        <taxon>Ecdysozoa</taxon>
        <taxon>Arthropoda</taxon>
        <taxon>Crustacea</taxon>
        <taxon>Branchiopoda</taxon>
        <taxon>Diplostraca</taxon>
        <taxon>Cladocera</taxon>
        <taxon>Anomopoda</taxon>
        <taxon>Daphniidae</taxon>
        <taxon>Daphnia</taxon>
        <taxon>Daphnia similis group</taxon>
    </lineage>
</organism>
<name>A0AAD5LC27_9CRUS</name>
<reference evidence="9 10" key="1">
    <citation type="submission" date="2022-05" db="EMBL/GenBank/DDBJ databases">
        <title>A multi-omics perspective on studying reproductive biology in Daphnia sinensis.</title>
        <authorList>
            <person name="Jia J."/>
        </authorList>
    </citation>
    <scope>NUCLEOTIDE SEQUENCE [LARGE SCALE GENOMIC DNA]</scope>
    <source>
        <strain evidence="9 10">WSL</strain>
    </source>
</reference>
<comment type="PTM">
    <text evidence="6">The conversion to 3-oxoalanine (also known as C-formylglycine, FGly), of a serine or cysteine residue in prokaryotes and of a cysteine residue in eukaryotes, is critical for catalytic activity.</text>
</comment>
<proteinExistence type="inferred from homology"/>
<feature type="chain" id="PRO_5042082057" description="Sulfatase N-terminal domain-containing protein" evidence="7">
    <location>
        <begin position="23"/>
        <end position="586"/>
    </location>
</feature>
<comment type="caution">
    <text evidence="9">The sequence shown here is derived from an EMBL/GenBank/DDBJ whole genome shotgun (WGS) entry which is preliminary data.</text>
</comment>
<evidence type="ECO:0000256" key="1">
    <source>
        <dbReference type="ARBA" id="ARBA00001913"/>
    </source>
</evidence>
<evidence type="ECO:0000256" key="7">
    <source>
        <dbReference type="SAM" id="SignalP"/>
    </source>
</evidence>
<dbReference type="CDD" id="cd16147">
    <property type="entry name" value="G6S"/>
    <property type="match status" value="1"/>
</dbReference>
<dbReference type="Pfam" id="PF00884">
    <property type="entry name" value="Sulfatase"/>
    <property type="match status" value="1"/>
</dbReference>
<dbReference type="GO" id="GO:0008449">
    <property type="term" value="F:N-acetylglucosamine-6-sulfatase activity"/>
    <property type="evidence" value="ECO:0007669"/>
    <property type="project" value="InterPro"/>
</dbReference>
<evidence type="ECO:0000259" key="8">
    <source>
        <dbReference type="Pfam" id="PF00884"/>
    </source>
</evidence>
<feature type="modified residue" description="3-oxoalanine (Cys)" evidence="6">
    <location>
        <position position="74"/>
    </location>
</feature>
<dbReference type="InterPro" id="IPR000917">
    <property type="entry name" value="Sulfatase_N"/>
</dbReference>
<feature type="domain" description="Sulfatase N-terminal" evidence="8">
    <location>
        <begin position="30"/>
        <end position="388"/>
    </location>
</feature>